<reference evidence="1 2" key="1">
    <citation type="submission" date="2014-06" db="EMBL/GenBank/DDBJ databases">
        <title>Whole Genome Sequences of Three Symbiotic Endozoicomonas Bacteria.</title>
        <authorList>
            <person name="Neave M.J."/>
            <person name="Apprill A."/>
            <person name="Voolstra C.R."/>
        </authorList>
    </citation>
    <scope>NUCLEOTIDE SEQUENCE [LARGE SCALE GENOMIC DNA]</scope>
    <source>
        <strain evidence="1 2">DSM 22380</strain>
    </source>
</reference>
<dbReference type="InterPro" id="IPR010667">
    <property type="entry name" value="Phage_T4_Gp19"/>
</dbReference>
<evidence type="ECO:0000313" key="2">
    <source>
        <dbReference type="Proteomes" id="UP000027997"/>
    </source>
</evidence>
<dbReference type="eggNOG" id="ENOG5032372">
    <property type="taxonomic scope" value="Bacteria"/>
</dbReference>
<comment type="caution">
    <text evidence="1">The sequence shown here is derived from an EMBL/GenBank/DDBJ whole genome shotgun (WGS) entry which is preliminary data.</text>
</comment>
<dbReference type="InterPro" id="IPR011747">
    <property type="entry name" value="CHP02241"/>
</dbReference>
<evidence type="ECO:0000313" key="1">
    <source>
        <dbReference type="EMBL" id="KEI71211.1"/>
    </source>
</evidence>
<dbReference type="STRING" id="305900.GV64_11070"/>
<dbReference type="PANTHER" id="PTHR38009">
    <property type="entry name" value="CONSERVED HYPOTHETICAL PHAGE TAIL PROTEIN"/>
    <property type="match status" value="1"/>
</dbReference>
<sequence>MADKETFDSAYPLPAYRFVVALGDDDSMTFSEVSGLDVEYEPITYKDGLGTKHMPGMATDTNITLKRGIMLGKAELWDWISKTKLNYGERKDITISLIDKEGGDPLVTWKVLGAFPTKLTAPTLDGNSNEVAVETLELRADDVQIEFA</sequence>
<dbReference type="Proteomes" id="UP000027997">
    <property type="component" value="Unassembled WGS sequence"/>
</dbReference>
<protein>
    <submittedName>
        <fullName evidence="1">Phage tail protein</fullName>
    </submittedName>
</protein>
<organism evidence="1 2">
    <name type="scientific">Endozoicomonas elysicola</name>
    <dbReference type="NCBI Taxonomy" id="305900"/>
    <lineage>
        <taxon>Bacteria</taxon>
        <taxon>Pseudomonadati</taxon>
        <taxon>Pseudomonadota</taxon>
        <taxon>Gammaproteobacteria</taxon>
        <taxon>Oceanospirillales</taxon>
        <taxon>Endozoicomonadaceae</taxon>
        <taxon>Endozoicomonas</taxon>
    </lineage>
</organism>
<dbReference type="RefSeq" id="WP_020582776.1">
    <property type="nucleotide sequence ID" value="NZ_JOJP01000001.1"/>
</dbReference>
<gene>
    <name evidence="1" type="ORF">GV64_11070</name>
</gene>
<dbReference type="PANTHER" id="PTHR38009:SF1">
    <property type="entry name" value="CONSERVED HYPOTHETICAL PHAGE TAIL PROTEIN"/>
    <property type="match status" value="1"/>
</dbReference>
<name>A0A081KAN5_9GAMM</name>
<accession>A0A081KAN5</accession>
<dbReference type="GO" id="GO:0005198">
    <property type="term" value="F:structural molecule activity"/>
    <property type="evidence" value="ECO:0007669"/>
    <property type="project" value="InterPro"/>
</dbReference>
<proteinExistence type="predicted"/>
<keyword evidence="2" id="KW-1185">Reference proteome</keyword>
<dbReference type="NCBIfam" id="TIGR02241">
    <property type="entry name" value="conserved hypothetical phage tail region protein"/>
    <property type="match status" value="1"/>
</dbReference>
<dbReference type="EMBL" id="JOJP01000001">
    <property type="protein sequence ID" value="KEI71211.1"/>
    <property type="molecule type" value="Genomic_DNA"/>
</dbReference>
<dbReference type="AlphaFoldDB" id="A0A081KAN5"/>
<dbReference type="Pfam" id="PF06841">
    <property type="entry name" value="Phage_T4_gp19"/>
    <property type="match status" value="1"/>
</dbReference>